<sequence length="190" mass="20575">MQIRYFGVTVVAYILAHGLTAMLITPLQARLLPDVTSFASLLYLPHGVRVLATWLLGRVAILPLCVGAFLSEWMFAGAGIGSVTEPVILISILVGAASAAVAFELMRAFGLNLYATERLRVHWKWLLLVGTLASVLNSVGQSLVFSGAILPEWSVVVLVVYAVGDLLGLIATTFILMLVFRWLRAERAHG</sequence>
<keyword evidence="3" id="KW-1185">Reference proteome</keyword>
<dbReference type="Proteomes" id="UP000006230">
    <property type="component" value="Unassembled WGS sequence"/>
</dbReference>
<evidence type="ECO:0000256" key="1">
    <source>
        <dbReference type="SAM" id="Phobius"/>
    </source>
</evidence>
<dbReference type="AlphaFoldDB" id="Q0FHE8"/>
<dbReference type="HOGENOM" id="CLU_1446654_0_0_5"/>
<accession>Q0FHE8</accession>
<reference evidence="2 3" key="1">
    <citation type="journal article" date="2010" name="J. Bacteriol.">
        <title>Genome sequences of Pelagibaca bermudensis HTCC2601T and Maritimibacter alkaliphilus HTCC2654T, the type strains of two marine Roseobacter genera.</title>
        <authorList>
            <person name="Thrash J.C."/>
            <person name="Cho J.C."/>
            <person name="Ferriera S."/>
            <person name="Johnson J."/>
            <person name="Vergin K.L."/>
            <person name="Giovannoni S.J."/>
        </authorList>
    </citation>
    <scope>NUCLEOTIDE SEQUENCE [LARGE SCALE GENOMIC DNA]</scope>
    <source>
        <strain evidence="3">DSM 26914 / JCM 13377 / KCTC 12554 / HTCC2601</strain>
    </source>
</reference>
<dbReference type="STRING" id="314265.R2601_22601"/>
<comment type="caution">
    <text evidence="2">The sequence shown here is derived from an EMBL/GenBank/DDBJ whole genome shotgun (WGS) entry which is preliminary data.</text>
</comment>
<keyword evidence="1" id="KW-0812">Transmembrane</keyword>
<protein>
    <submittedName>
        <fullName evidence="2">Uncharacterized protein</fullName>
    </submittedName>
</protein>
<feature type="transmembrane region" description="Helical" evidence="1">
    <location>
        <begin position="155"/>
        <end position="180"/>
    </location>
</feature>
<feature type="transmembrane region" description="Helical" evidence="1">
    <location>
        <begin position="87"/>
        <end position="105"/>
    </location>
</feature>
<keyword evidence="1" id="KW-0472">Membrane</keyword>
<gene>
    <name evidence="2" type="ORF">R2601_22601</name>
</gene>
<dbReference type="eggNOG" id="ENOG502ZBB5">
    <property type="taxonomic scope" value="Bacteria"/>
</dbReference>
<evidence type="ECO:0000313" key="2">
    <source>
        <dbReference type="EMBL" id="EAU43611.1"/>
    </source>
</evidence>
<name>Q0FHE8_SALBH</name>
<evidence type="ECO:0000313" key="3">
    <source>
        <dbReference type="Proteomes" id="UP000006230"/>
    </source>
</evidence>
<dbReference type="OrthoDB" id="7849442at2"/>
<organism evidence="2 3">
    <name type="scientific">Salipiger bermudensis (strain DSM 26914 / JCM 13377 / KCTC 12554 / HTCC2601)</name>
    <name type="common">Pelagibaca bermudensis</name>
    <dbReference type="NCBI Taxonomy" id="314265"/>
    <lineage>
        <taxon>Bacteria</taxon>
        <taxon>Pseudomonadati</taxon>
        <taxon>Pseudomonadota</taxon>
        <taxon>Alphaproteobacteria</taxon>
        <taxon>Rhodobacterales</taxon>
        <taxon>Roseobacteraceae</taxon>
        <taxon>Salipiger</taxon>
    </lineage>
</organism>
<keyword evidence="1" id="KW-1133">Transmembrane helix</keyword>
<dbReference type="GeneID" id="92503665"/>
<feature type="transmembrane region" description="Helical" evidence="1">
    <location>
        <begin position="125"/>
        <end position="149"/>
    </location>
</feature>
<dbReference type="EMBL" id="AATQ01000075">
    <property type="protein sequence ID" value="EAU43611.1"/>
    <property type="molecule type" value="Genomic_DNA"/>
</dbReference>
<feature type="transmembrane region" description="Helical" evidence="1">
    <location>
        <begin position="50"/>
        <end position="75"/>
    </location>
</feature>
<proteinExistence type="predicted"/>
<feature type="transmembrane region" description="Helical" evidence="1">
    <location>
        <begin position="6"/>
        <end position="29"/>
    </location>
</feature>
<dbReference type="RefSeq" id="WP_007799680.1">
    <property type="nucleotide sequence ID" value="NZ_DS022276.1"/>
</dbReference>